<evidence type="ECO:0000313" key="1">
    <source>
        <dbReference type="EMBL" id="JAD47994.1"/>
    </source>
</evidence>
<sequence length="76" mass="8632">MSIFSSISYFSNYIICGRPFVVRLSDPVLIWAEFSVSDQHFLALRIVSSSKIFYLVPIFSGSPLFVLSEALHDRLT</sequence>
<reference evidence="1" key="1">
    <citation type="submission" date="2014-09" db="EMBL/GenBank/DDBJ databases">
        <authorList>
            <person name="Magalhaes I.L.F."/>
            <person name="Oliveira U."/>
            <person name="Santos F.R."/>
            <person name="Vidigal T.H.D.A."/>
            <person name="Brescovit A.D."/>
            <person name="Santos A.J."/>
        </authorList>
    </citation>
    <scope>NUCLEOTIDE SEQUENCE</scope>
    <source>
        <tissue evidence="1">Shoot tissue taken approximately 20 cm above the soil surface</tissue>
    </source>
</reference>
<dbReference type="AlphaFoldDB" id="A0A0A9A8K4"/>
<accession>A0A0A9A8K4</accession>
<dbReference type="EMBL" id="GBRH01249901">
    <property type="protein sequence ID" value="JAD47994.1"/>
    <property type="molecule type" value="Transcribed_RNA"/>
</dbReference>
<organism evidence="1">
    <name type="scientific">Arundo donax</name>
    <name type="common">Giant reed</name>
    <name type="synonym">Donax arundinaceus</name>
    <dbReference type="NCBI Taxonomy" id="35708"/>
    <lineage>
        <taxon>Eukaryota</taxon>
        <taxon>Viridiplantae</taxon>
        <taxon>Streptophyta</taxon>
        <taxon>Embryophyta</taxon>
        <taxon>Tracheophyta</taxon>
        <taxon>Spermatophyta</taxon>
        <taxon>Magnoliopsida</taxon>
        <taxon>Liliopsida</taxon>
        <taxon>Poales</taxon>
        <taxon>Poaceae</taxon>
        <taxon>PACMAD clade</taxon>
        <taxon>Arundinoideae</taxon>
        <taxon>Arundineae</taxon>
        <taxon>Arundo</taxon>
    </lineage>
</organism>
<reference evidence="1" key="2">
    <citation type="journal article" date="2015" name="Data Brief">
        <title>Shoot transcriptome of the giant reed, Arundo donax.</title>
        <authorList>
            <person name="Barrero R.A."/>
            <person name="Guerrero F.D."/>
            <person name="Moolhuijzen P."/>
            <person name="Goolsby J.A."/>
            <person name="Tidwell J."/>
            <person name="Bellgard S.E."/>
            <person name="Bellgard M.I."/>
        </authorList>
    </citation>
    <scope>NUCLEOTIDE SEQUENCE</scope>
    <source>
        <tissue evidence="1">Shoot tissue taken approximately 20 cm above the soil surface</tissue>
    </source>
</reference>
<proteinExistence type="predicted"/>
<name>A0A0A9A8K4_ARUDO</name>
<protein>
    <submittedName>
        <fullName evidence="1">Uncharacterized protein</fullName>
    </submittedName>
</protein>